<feature type="signal peptide" evidence="1">
    <location>
        <begin position="1"/>
        <end position="33"/>
    </location>
</feature>
<organism evidence="2 3">
    <name type="scientific">Candidatus Magnetoglobus multicellularis str. Araruama</name>
    <dbReference type="NCBI Taxonomy" id="890399"/>
    <lineage>
        <taxon>Bacteria</taxon>
        <taxon>Pseudomonadati</taxon>
        <taxon>Thermodesulfobacteriota</taxon>
        <taxon>Desulfobacteria</taxon>
        <taxon>Desulfobacterales</taxon>
        <taxon>Desulfobacteraceae</taxon>
        <taxon>Candidatus Magnetoglobus</taxon>
    </lineage>
</organism>
<feature type="chain" id="PRO_5010692838" evidence="1">
    <location>
        <begin position="34"/>
        <end position="305"/>
    </location>
</feature>
<gene>
    <name evidence="2" type="ORF">OMM_02337</name>
</gene>
<protein>
    <submittedName>
        <fullName evidence="2">Uncharacterized protein</fullName>
    </submittedName>
</protein>
<keyword evidence="1" id="KW-0732">Signal</keyword>
<evidence type="ECO:0000313" key="2">
    <source>
        <dbReference type="EMBL" id="ETR71644.1"/>
    </source>
</evidence>
<accession>A0A1V1PA40</accession>
<name>A0A1V1PA40_9BACT</name>
<proteinExistence type="predicted"/>
<comment type="caution">
    <text evidence="2">The sequence shown here is derived from an EMBL/GenBank/DDBJ whole genome shotgun (WGS) entry which is preliminary data.</text>
</comment>
<dbReference type="GO" id="GO:0030246">
    <property type="term" value="F:carbohydrate binding"/>
    <property type="evidence" value="ECO:0007669"/>
    <property type="project" value="InterPro"/>
</dbReference>
<evidence type="ECO:0000256" key="1">
    <source>
        <dbReference type="SAM" id="SignalP"/>
    </source>
</evidence>
<dbReference type="SUPFAM" id="SSF49452">
    <property type="entry name" value="Starch-binding domain-like"/>
    <property type="match status" value="1"/>
</dbReference>
<reference evidence="3" key="1">
    <citation type="submission" date="2012-11" db="EMBL/GenBank/DDBJ databases">
        <authorList>
            <person name="Lucero-Rivera Y.E."/>
            <person name="Tovar-Ramirez D."/>
        </authorList>
    </citation>
    <scope>NUCLEOTIDE SEQUENCE [LARGE SCALE GENOMIC DNA]</scope>
    <source>
        <strain evidence="3">Araruama</strain>
    </source>
</reference>
<sequence length="305" mass="35018">MVKGILVLMQNSKICAYIVTMIVIFPFMNAAYAADTPSPDEYETSMNHENDDHYTRARSIWINDKNPQHHNFHHSGDEDWLVVKCIKDKSYTILAKNLGLDCWLKISLFASNDLSESLNDALKLDFDTEVDLTWSCRSDAIYYIQFSYTLPEYFGPETQYDAFFYMNGLLPDNGTIEGFVRNAFSNKGVPEYSVNINGLYALVNRFGISGYYSISGLKPGIVTCIIEADAYFQHTEKIYFEETYIGNDIIPMNKDFYLIDDIYSDRKVSLSEIVMGLRTMTENQNLQALEKIIQLLQLLVQQDSK</sequence>
<dbReference type="Proteomes" id="UP000189670">
    <property type="component" value="Unassembled WGS sequence"/>
</dbReference>
<dbReference type="EMBL" id="ATBP01000243">
    <property type="protein sequence ID" value="ETR71644.1"/>
    <property type="molecule type" value="Genomic_DNA"/>
</dbReference>
<evidence type="ECO:0000313" key="3">
    <source>
        <dbReference type="Proteomes" id="UP000189670"/>
    </source>
</evidence>
<dbReference type="InterPro" id="IPR013784">
    <property type="entry name" value="Carb-bd-like_fold"/>
</dbReference>
<dbReference type="AlphaFoldDB" id="A0A1V1PA40"/>